<evidence type="ECO:0000256" key="3">
    <source>
        <dbReference type="PROSITE-ProRule" id="PRU00221"/>
    </source>
</evidence>
<dbReference type="SUPFAM" id="SSF50998">
    <property type="entry name" value="Quinoprotein alcohol dehydrogenase-like"/>
    <property type="match status" value="1"/>
</dbReference>
<feature type="repeat" description="WD" evidence="3">
    <location>
        <begin position="146"/>
        <end position="178"/>
    </location>
</feature>
<accession>A0A2H9TMA7</accession>
<dbReference type="AlphaFoldDB" id="A0A2H9TMA7"/>
<dbReference type="PROSITE" id="PS50294">
    <property type="entry name" value="WD_REPEATS_REGION"/>
    <property type="match status" value="1"/>
</dbReference>
<dbReference type="PANTHER" id="PTHR22847">
    <property type="entry name" value="WD40 REPEAT PROTEIN"/>
    <property type="match status" value="1"/>
</dbReference>
<dbReference type="PROSITE" id="PS00678">
    <property type="entry name" value="WD_REPEATS_1"/>
    <property type="match status" value="1"/>
</dbReference>
<proteinExistence type="predicted"/>
<evidence type="ECO:0000256" key="2">
    <source>
        <dbReference type="ARBA" id="ARBA00022737"/>
    </source>
</evidence>
<evidence type="ECO:0000313" key="4">
    <source>
        <dbReference type="EMBL" id="PJF18908.1"/>
    </source>
</evidence>
<organism evidence="4 5">
    <name type="scientific">Paramicrosporidium saccamoebae</name>
    <dbReference type="NCBI Taxonomy" id="1246581"/>
    <lineage>
        <taxon>Eukaryota</taxon>
        <taxon>Fungi</taxon>
        <taxon>Fungi incertae sedis</taxon>
        <taxon>Cryptomycota</taxon>
        <taxon>Cryptomycota incertae sedis</taxon>
        <taxon>Paramicrosporidium</taxon>
    </lineage>
</organism>
<keyword evidence="2" id="KW-0677">Repeat</keyword>
<dbReference type="PROSITE" id="PS50082">
    <property type="entry name" value="WD_REPEATS_2"/>
    <property type="match status" value="1"/>
</dbReference>
<dbReference type="InterPro" id="IPR019775">
    <property type="entry name" value="WD40_repeat_CS"/>
</dbReference>
<dbReference type="Gene3D" id="2.130.10.10">
    <property type="entry name" value="YVTN repeat-like/Quinoprotein amine dehydrogenase"/>
    <property type="match status" value="2"/>
</dbReference>
<comment type="caution">
    <text evidence="4">The sequence shown here is derived from an EMBL/GenBank/DDBJ whole genome shotgun (WGS) entry which is preliminary data.</text>
</comment>
<dbReference type="EMBL" id="MTSL01000095">
    <property type="protein sequence ID" value="PJF18908.1"/>
    <property type="molecule type" value="Genomic_DNA"/>
</dbReference>
<dbReference type="OrthoDB" id="19711at2759"/>
<sequence>MLPVELTLAIAEHTRPDIWPTLSRIPLFHQTLHHPLFWRSQCHQLGLVGLTQQKQYREHYITDRNWRLGRFRRTCRPVDVCLHMDGGRAVSTGEAGGWVWEMESGVRVVDVGTISAAAVDGPTVVGGAKDGLLSVRDVRMRNRVRLSAHQDEVSVVALSGTTIISGSMDGTVKLWDLNLNLLDQWTLDSPISAVAIRRGIVAIGTVGGTLFHRNETTKLDGGAINCLTIRGSEVICGTDDGVLRGISGKTHRIIEETYGSPIIALHRHRGRVVAGHADGLITCHDLRTKKSMFIAERRPLIWQIYSDDCRIISSSIDQRLLVHDFSTIAHH</sequence>
<keyword evidence="1 3" id="KW-0853">WD repeat</keyword>
<evidence type="ECO:0000256" key="1">
    <source>
        <dbReference type="ARBA" id="ARBA00022574"/>
    </source>
</evidence>
<dbReference type="GO" id="GO:1990234">
    <property type="term" value="C:transferase complex"/>
    <property type="evidence" value="ECO:0007669"/>
    <property type="project" value="UniProtKB-ARBA"/>
</dbReference>
<protein>
    <submittedName>
        <fullName evidence="4">Uncharacterized protein</fullName>
    </submittedName>
</protein>
<dbReference type="Proteomes" id="UP000240830">
    <property type="component" value="Unassembled WGS sequence"/>
</dbReference>
<dbReference type="InterPro" id="IPR015943">
    <property type="entry name" value="WD40/YVTN_repeat-like_dom_sf"/>
</dbReference>
<dbReference type="PANTHER" id="PTHR22847:SF637">
    <property type="entry name" value="WD REPEAT DOMAIN 5B"/>
    <property type="match status" value="1"/>
</dbReference>
<name>A0A2H9TMA7_9FUNG</name>
<keyword evidence="5" id="KW-1185">Reference proteome</keyword>
<dbReference type="InterPro" id="IPR001680">
    <property type="entry name" value="WD40_rpt"/>
</dbReference>
<dbReference type="STRING" id="1246581.A0A2H9TMA7"/>
<reference evidence="4 5" key="1">
    <citation type="submission" date="2016-10" db="EMBL/GenBank/DDBJ databases">
        <title>The genome of Paramicrosporidium saccamoebae is the missing link in understanding Cryptomycota and Microsporidia evolution.</title>
        <authorList>
            <person name="Quandt C.A."/>
            <person name="Beaudet D."/>
            <person name="Corsaro D."/>
            <person name="Michel R."/>
            <person name="Corradi N."/>
            <person name="James T."/>
        </authorList>
    </citation>
    <scope>NUCLEOTIDE SEQUENCE [LARGE SCALE GENOMIC DNA]</scope>
    <source>
        <strain evidence="4 5">KSL3</strain>
    </source>
</reference>
<gene>
    <name evidence="4" type="ORF">PSACC_01268</name>
</gene>
<dbReference type="InterPro" id="IPR011047">
    <property type="entry name" value="Quinoprotein_ADH-like_sf"/>
</dbReference>
<evidence type="ECO:0000313" key="5">
    <source>
        <dbReference type="Proteomes" id="UP000240830"/>
    </source>
</evidence>
<dbReference type="SMART" id="SM00320">
    <property type="entry name" value="WD40"/>
    <property type="match status" value="2"/>
</dbReference>
<dbReference type="Pfam" id="PF00400">
    <property type="entry name" value="WD40"/>
    <property type="match status" value="1"/>
</dbReference>